<reference evidence="2 3" key="1">
    <citation type="submission" date="2017-11" db="EMBL/GenBank/DDBJ databases">
        <title>Comparative genomics of Botrytis spp.</title>
        <authorList>
            <person name="Valero-Jimenez C.A."/>
            <person name="Tapia P."/>
            <person name="Veloso J."/>
            <person name="Silva-Moreno E."/>
            <person name="Staats M."/>
            <person name="Valdes J.H."/>
            <person name="Van Kan J.A.L."/>
        </authorList>
    </citation>
    <scope>NUCLEOTIDE SEQUENCE [LARGE SCALE GENOMIC DNA]</scope>
    <source>
        <strain evidence="2 3">MUCL2830</strain>
    </source>
</reference>
<evidence type="ECO:0000313" key="2">
    <source>
        <dbReference type="EMBL" id="TEY59364.1"/>
    </source>
</evidence>
<accession>A0A4Y8D240</accession>
<dbReference type="AlphaFoldDB" id="A0A4Y8D240"/>
<feature type="compositionally biased region" description="Basic and acidic residues" evidence="1">
    <location>
        <begin position="17"/>
        <end position="26"/>
    </location>
</feature>
<organism evidence="2 3">
    <name type="scientific">Botryotinia calthae</name>
    <dbReference type="NCBI Taxonomy" id="38488"/>
    <lineage>
        <taxon>Eukaryota</taxon>
        <taxon>Fungi</taxon>
        <taxon>Dikarya</taxon>
        <taxon>Ascomycota</taxon>
        <taxon>Pezizomycotina</taxon>
        <taxon>Leotiomycetes</taxon>
        <taxon>Helotiales</taxon>
        <taxon>Sclerotiniaceae</taxon>
        <taxon>Botryotinia</taxon>
    </lineage>
</organism>
<comment type="caution">
    <text evidence="2">The sequence shown here is derived from an EMBL/GenBank/DDBJ whole genome shotgun (WGS) entry which is preliminary data.</text>
</comment>
<sequence length="61" mass="7219">MKDNYKRSTSKGYTIYPDRKSGEPKTKAGRKTKTLRSRLRKVRDKWAVHPVMSFFPHSNYS</sequence>
<dbReference type="EMBL" id="PHWZ01000194">
    <property type="protein sequence ID" value="TEY59364.1"/>
    <property type="molecule type" value="Genomic_DNA"/>
</dbReference>
<keyword evidence="3" id="KW-1185">Reference proteome</keyword>
<protein>
    <submittedName>
        <fullName evidence="2">Uncharacterized protein</fullName>
    </submittedName>
</protein>
<evidence type="ECO:0000256" key="1">
    <source>
        <dbReference type="SAM" id="MobiDB-lite"/>
    </source>
</evidence>
<dbReference type="Proteomes" id="UP000297299">
    <property type="component" value="Unassembled WGS sequence"/>
</dbReference>
<feature type="region of interest" description="Disordered" evidence="1">
    <location>
        <begin position="1"/>
        <end position="38"/>
    </location>
</feature>
<gene>
    <name evidence="2" type="ORF">BOTCAL_0194g00020</name>
</gene>
<evidence type="ECO:0000313" key="3">
    <source>
        <dbReference type="Proteomes" id="UP000297299"/>
    </source>
</evidence>
<proteinExistence type="predicted"/>
<feature type="compositionally biased region" description="Basic residues" evidence="1">
    <location>
        <begin position="27"/>
        <end position="38"/>
    </location>
</feature>
<name>A0A4Y8D240_9HELO</name>